<reference evidence="1 2" key="1">
    <citation type="submission" date="2020-09" db="EMBL/GenBank/DDBJ databases">
        <title>De no assembly of potato wild relative species, Solanum commersonii.</title>
        <authorList>
            <person name="Cho K."/>
        </authorList>
    </citation>
    <scope>NUCLEOTIDE SEQUENCE [LARGE SCALE GENOMIC DNA]</scope>
    <source>
        <strain evidence="1">LZ3.2</strain>
        <tissue evidence="1">Leaf</tissue>
    </source>
</reference>
<dbReference type="EMBL" id="JACXVP010000004">
    <property type="protein sequence ID" value="KAG5611349.1"/>
    <property type="molecule type" value="Genomic_DNA"/>
</dbReference>
<keyword evidence="2" id="KW-1185">Reference proteome</keyword>
<dbReference type="AlphaFoldDB" id="A0A9J5ZG01"/>
<name>A0A9J5ZG01_SOLCO</name>
<sequence length="85" mass="9857">MAIVNKLRRYGEEVDDVRVRIHRIIVTRLDFKGDKLSLEQLTPFQMRSSQTPTCRMKNNLCLNPLTLSILIQAKIEESSRPKSKS</sequence>
<dbReference type="Proteomes" id="UP000824120">
    <property type="component" value="Chromosome 4"/>
</dbReference>
<comment type="caution">
    <text evidence="1">The sequence shown here is derived from an EMBL/GenBank/DDBJ whole genome shotgun (WGS) entry which is preliminary data.</text>
</comment>
<accession>A0A9J5ZG01</accession>
<protein>
    <submittedName>
        <fullName evidence="1">Uncharacterized protein</fullName>
    </submittedName>
</protein>
<gene>
    <name evidence="1" type="ORF">H5410_022630</name>
</gene>
<proteinExistence type="predicted"/>
<organism evidence="1 2">
    <name type="scientific">Solanum commersonii</name>
    <name type="common">Commerson's wild potato</name>
    <name type="synonym">Commerson's nightshade</name>
    <dbReference type="NCBI Taxonomy" id="4109"/>
    <lineage>
        <taxon>Eukaryota</taxon>
        <taxon>Viridiplantae</taxon>
        <taxon>Streptophyta</taxon>
        <taxon>Embryophyta</taxon>
        <taxon>Tracheophyta</taxon>
        <taxon>Spermatophyta</taxon>
        <taxon>Magnoliopsida</taxon>
        <taxon>eudicotyledons</taxon>
        <taxon>Gunneridae</taxon>
        <taxon>Pentapetalae</taxon>
        <taxon>asterids</taxon>
        <taxon>lamiids</taxon>
        <taxon>Solanales</taxon>
        <taxon>Solanaceae</taxon>
        <taxon>Solanoideae</taxon>
        <taxon>Solaneae</taxon>
        <taxon>Solanum</taxon>
    </lineage>
</organism>
<evidence type="ECO:0000313" key="2">
    <source>
        <dbReference type="Proteomes" id="UP000824120"/>
    </source>
</evidence>
<evidence type="ECO:0000313" key="1">
    <source>
        <dbReference type="EMBL" id="KAG5611349.1"/>
    </source>
</evidence>